<keyword evidence="2" id="KW-0472">Membrane</keyword>
<evidence type="ECO:0000256" key="2">
    <source>
        <dbReference type="SAM" id="Phobius"/>
    </source>
</evidence>
<dbReference type="Proteomes" id="UP000266673">
    <property type="component" value="Unassembled WGS sequence"/>
</dbReference>
<feature type="region of interest" description="Disordered" evidence="1">
    <location>
        <begin position="175"/>
        <end position="226"/>
    </location>
</feature>
<dbReference type="EMBL" id="QKWP01001767">
    <property type="protein sequence ID" value="RIB06737.1"/>
    <property type="molecule type" value="Genomic_DNA"/>
</dbReference>
<keyword evidence="2" id="KW-0812">Transmembrane</keyword>
<gene>
    <name evidence="3" type="ORF">C2G38_2216300</name>
</gene>
<evidence type="ECO:0000313" key="4">
    <source>
        <dbReference type="Proteomes" id="UP000266673"/>
    </source>
</evidence>
<proteinExistence type="predicted"/>
<name>A0A397UCE3_9GLOM</name>
<organism evidence="3 4">
    <name type="scientific">Gigaspora rosea</name>
    <dbReference type="NCBI Taxonomy" id="44941"/>
    <lineage>
        <taxon>Eukaryota</taxon>
        <taxon>Fungi</taxon>
        <taxon>Fungi incertae sedis</taxon>
        <taxon>Mucoromycota</taxon>
        <taxon>Glomeromycotina</taxon>
        <taxon>Glomeromycetes</taxon>
        <taxon>Diversisporales</taxon>
        <taxon>Gigasporaceae</taxon>
        <taxon>Gigaspora</taxon>
    </lineage>
</organism>
<evidence type="ECO:0000313" key="3">
    <source>
        <dbReference type="EMBL" id="RIB06737.1"/>
    </source>
</evidence>
<sequence>MSYYKNTKKVEKMFARLTTGGSNPAMAGETKEIKETVERALLPIELSDRVSPTLDVPIAPMIASYRYASGFGSAYSKLFSPIVADDPEDMYISCILTKVFFKGVVDKNLLAFGIGVAQSLLSPKYEKITIEEKIMKDRIEKKVAILLNKGTFVISVMMIVIVVAAAAAAAAVAASSNSEDMQDQPTGTPEDTEDQVAVSKTTSVQEISNTPEKCSGPESSEVQQET</sequence>
<keyword evidence="4" id="KW-1185">Reference proteome</keyword>
<feature type="transmembrane region" description="Helical" evidence="2">
    <location>
        <begin position="151"/>
        <end position="174"/>
    </location>
</feature>
<comment type="caution">
    <text evidence="3">The sequence shown here is derived from an EMBL/GenBank/DDBJ whole genome shotgun (WGS) entry which is preliminary data.</text>
</comment>
<protein>
    <submittedName>
        <fullName evidence="3">Uncharacterized protein</fullName>
    </submittedName>
</protein>
<reference evidence="3 4" key="1">
    <citation type="submission" date="2018-06" db="EMBL/GenBank/DDBJ databases">
        <title>Comparative genomics reveals the genomic features of Rhizophagus irregularis, R. cerebriforme, R. diaphanum and Gigaspora rosea, and their symbiotic lifestyle signature.</title>
        <authorList>
            <person name="Morin E."/>
            <person name="San Clemente H."/>
            <person name="Chen E.C.H."/>
            <person name="De La Providencia I."/>
            <person name="Hainaut M."/>
            <person name="Kuo A."/>
            <person name="Kohler A."/>
            <person name="Murat C."/>
            <person name="Tang N."/>
            <person name="Roy S."/>
            <person name="Loubradou J."/>
            <person name="Henrissat B."/>
            <person name="Grigoriev I.V."/>
            <person name="Corradi N."/>
            <person name="Roux C."/>
            <person name="Martin F.M."/>
        </authorList>
    </citation>
    <scope>NUCLEOTIDE SEQUENCE [LARGE SCALE GENOMIC DNA]</scope>
    <source>
        <strain evidence="3 4">DAOM 194757</strain>
    </source>
</reference>
<keyword evidence="2" id="KW-1133">Transmembrane helix</keyword>
<accession>A0A397UCE3</accession>
<dbReference type="AlphaFoldDB" id="A0A397UCE3"/>
<feature type="compositionally biased region" description="Polar residues" evidence="1">
    <location>
        <begin position="198"/>
        <end position="226"/>
    </location>
</feature>
<evidence type="ECO:0000256" key="1">
    <source>
        <dbReference type="SAM" id="MobiDB-lite"/>
    </source>
</evidence>
<feature type="compositionally biased region" description="Polar residues" evidence="1">
    <location>
        <begin position="177"/>
        <end position="189"/>
    </location>
</feature>